<dbReference type="Proteomes" id="UP000267821">
    <property type="component" value="Unassembled WGS sequence"/>
</dbReference>
<keyword evidence="6" id="KW-0210">Decarboxylase</keyword>
<evidence type="ECO:0000313" key="16">
    <source>
        <dbReference type="EMBL" id="RPB25602.1"/>
    </source>
</evidence>
<evidence type="ECO:0000256" key="13">
    <source>
        <dbReference type="ARBA" id="ARBA00023317"/>
    </source>
</evidence>
<feature type="non-terminal residue" evidence="16">
    <location>
        <position position="474"/>
    </location>
</feature>
<keyword evidence="7" id="KW-1133">Transmembrane helix</keyword>
<evidence type="ECO:0000256" key="8">
    <source>
        <dbReference type="ARBA" id="ARBA00023098"/>
    </source>
</evidence>
<dbReference type="PANTHER" id="PTHR10067">
    <property type="entry name" value="PHOSPHATIDYLSERINE DECARBOXYLASE"/>
    <property type="match status" value="1"/>
</dbReference>
<keyword evidence="5" id="KW-0812">Transmembrane</keyword>
<evidence type="ECO:0000256" key="4">
    <source>
        <dbReference type="ARBA" id="ARBA00022516"/>
    </source>
</evidence>
<dbReference type="UniPathway" id="UPA00558"/>
<evidence type="ECO:0000256" key="6">
    <source>
        <dbReference type="ARBA" id="ARBA00022793"/>
    </source>
</evidence>
<dbReference type="NCBIfam" id="TIGR00163">
    <property type="entry name" value="PS_decarb"/>
    <property type="match status" value="1"/>
</dbReference>
<dbReference type="STRING" id="1051890.A0A3N4LWP1"/>
<accession>A0A3N4LWP1</accession>
<evidence type="ECO:0000313" key="17">
    <source>
        <dbReference type="Proteomes" id="UP000267821"/>
    </source>
</evidence>
<keyword evidence="4" id="KW-0444">Lipid biosynthesis</keyword>
<comment type="pathway">
    <text evidence="2">Lipid metabolism.</text>
</comment>
<dbReference type="Pfam" id="PF02666">
    <property type="entry name" value="PS_Dcarbxylase"/>
    <property type="match status" value="2"/>
</dbReference>
<evidence type="ECO:0000256" key="15">
    <source>
        <dbReference type="SAM" id="MobiDB-lite"/>
    </source>
</evidence>
<evidence type="ECO:0000256" key="7">
    <source>
        <dbReference type="ARBA" id="ARBA00022989"/>
    </source>
</evidence>
<gene>
    <name evidence="16" type="ORF">L211DRAFT_769354</name>
</gene>
<feature type="region of interest" description="Disordered" evidence="15">
    <location>
        <begin position="249"/>
        <end position="272"/>
    </location>
</feature>
<dbReference type="FunCoup" id="A0A3N4LWP1">
    <property type="interactions" value="472"/>
</dbReference>
<name>A0A3N4LWP1_9PEZI</name>
<dbReference type="InParanoid" id="A0A3N4LWP1"/>
<dbReference type="EMBL" id="ML121537">
    <property type="protein sequence ID" value="RPB25602.1"/>
    <property type="molecule type" value="Genomic_DNA"/>
</dbReference>
<dbReference type="PANTHER" id="PTHR10067:SF6">
    <property type="entry name" value="PHOSPHATIDYLSERINE DECARBOXYLASE PROENZYME, MITOCHONDRIAL"/>
    <property type="match status" value="1"/>
</dbReference>
<dbReference type="GO" id="GO:0004609">
    <property type="term" value="F:phosphatidylserine decarboxylase activity"/>
    <property type="evidence" value="ECO:0007669"/>
    <property type="project" value="UniProtKB-EC"/>
</dbReference>
<evidence type="ECO:0000256" key="2">
    <source>
        <dbReference type="ARBA" id="ARBA00005189"/>
    </source>
</evidence>
<feature type="compositionally biased region" description="Low complexity" evidence="15">
    <location>
        <begin position="208"/>
        <end position="221"/>
    </location>
</feature>
<comment type="pathway">
    <text evidence="14">Phospholipid metabolism; phosphatidylethanolamine biosynthesis.</text>
</comment>
<evidence type="ECO:0000256" key="5">
    <source>
        <dbReference type="ARBA" id="ARBA00022692"/>
    </source>
</evidence>
<evidence type="ECO:0000256" key="3">
    <source>
        <dbReference type="ARBA" id="ARBA00012243"/>
    </source>
</evidence>
<keyword evidence="9" id="KW-0472">Membrane</keyword>
<evidence type="ECO:0000256" key="9">
    <source>
        <dbReference type="ARBA" id="ARBA00023136"/>
    </source>
</evidence>
<organism evidence="16 17">
    <name type="scientific">Terfezia boudieri ATCC MYA-4762</name>
    <dbReference type="NCBI Taxonomy" id="1051890"/>
    <lineage>
        <taxon>Eukaryota</taxon>
        <taxon>Fungi</taxon>
        <taxon>Dikarya</taxon>
        <taxon>Ascomycota</taxon>
        <taxon>Pezizomycotina</taxon>
        <taxon>Pezizomycetes</taxon>
        <taxon>Pezizales</taxon>
        <taxon>Pezizaceae</taxon>
        <taxon>Terfezia</taxon>
    </lineage>
</organism>
<reference evidence="16 17" key="1">
    <citation type="journal article" date="2018" name="Nat. Ecol. Evol.">
        <title>Pezizomycetes genomes reveal the molecular basis of ectomycorrhizal truffle lifestyle.</title>
        <authorList>
            <person name="Murat C."/>
            <person name="Payen T."/>
            <person name="Noel B."/>
            <person name="Kuo A."/>
            <person name="Morin E."/>
            <person name="Chen J."/>
            <person name="Kohler A."/>
            <person name="Krizsan K."/>
            <person name="Balestrini R."/>
            <person name="Da Silva C."/>
            <person name="Montanini B."/>
            <person name="Hainaut M."/>
            <person name="Levati E."/>
            <person name="Barry K.W."/>
            <person name="Belfiori B."/>
            <person name="Cichocki N."/>
            <person name="Clum A."/>
            <person name="Dockter R.B."/>
            <person name="Fauchery L."/>
            <person name="Guy J."/>
            <person name="Iotti M."/>
            <person name="Le Tacon F."/>
            <person name="Lindquist E.A."/>
            <person name="Lipzen A."/>
            <person name="Malagnac F."/>
            <person name="Mello A."/>
            <person name="Molinier V."/>
            <person name="Miyauchi S."/>
            <person name="Poulain J."/>
            <person name="Riccioni C."/>
            <person name="Rubini A."/>
            <person name="Sitrit Y."/>
            <person name="Splivallo R."/>
            <person name="Traeger S."/>
            <person name="Wang M."/>
            <person name="Zifcakova L."/>
            <person name="Wipf D."/>
            <person name="Zambonelli A."/>
            <person name="Paolocci F."/>
            <person name="Nowrousian M."/>
            <person name="Ottonello S."/>
            <person name="Baldrian P."/>
            <person name="Spatafora J.W."/>
            <person name="Henrissat B."/>
            <person name="Nagy L.G."/>
            <person name="Aury J.M."/>
            <person name="Wincker P."/>
            <person name="Grigoriev I.V."/>
            <person name="Bonfante P."/>
            <person name="Martin F.M."/>
        </authorList>
    </citation>
    <scope>NUCLEOTIDE SEQUENCE [LARGE SCALE GENOMIC DNA]</scope>
    <source>
        <strain evidence="16 17">ATCC MYA-4762</strain>
    </source>
</reference>
<sequence>SSGSKGKRASFGQRLRQALSKTRIEWYPIPVGLGIGFLAFSQFRKAARRPIDEEDHIVAVEESQSPGQKPKRIRPDGPWQVQVLSTMPLKAFSRAWGWFNSRPLPVFLRTPGFKLYSYIFGVNLDEIGNPDLTSYRNLSEFFYRELRPGIRPIDPHPNSLVSPADGTILHFGEVRPGGQVEQVKGMTYPLDALIGSKTIGQEFPTPPASSGTSSPGTNTPPELSQPGILTPDEEFAIVNGIHYTLPSLLHGTSSDSEPPLPPPLSESDLGAPTPNTVSVANDLIEGTTWHTLHPSASTKLFFCVIYLAPGDYHRYHSPVNWVVQLRRHFSGELFSVSPFLQRHLPNLFTLNERVALLGKWKHGLFTMTPVGATNVGSIIVNFDKELRTNHARGELARPGALKEASYASASEVLGGWPARKGEEIGGFKLGSTVVLVFEAPGGENVEGKIEGKGGFRWECRRGGKVKVGERLGVV</sequence>
<keyword evidence="12" id="KW-1208">Phospholipid metabolism</keyword>
<feature type="non-terminal residue" evidence="16">
    <location>
        <position position="1"/>
    </location>
</feature>
<dbReference type="InterPro" id="IPR003817">
    <property type="entry name" value="PS_Dcarbxylase"/>
</dbReference>
<dbReference type="InterPro" id="IPR033177">
    <property type="entry name" value="PSD-B"/>
</dbReference>
<dbReference type="OrthoDB" id="4330at2759"/>
<evidence type="ECO:0000256" key="1">
    <source>
        <dbReference type="ARBA" id="ARBA00001928"/>
    </source>
</evidence>
<evidence type="ECO:0000256" key="12">
    <source>
        <dbReference type="ARBA" id="ARBA00023264"/>
    </source>
</evidence>
<evidence type="ECO:0000256" key="11">
    <source>
        <dbReference type="ARBA" id="ARBA00023239"/>
    </source>
</evidence>
<keyword evidence="8" id="KW-0443">Lipid metabolism</keyword>
<dbReference type="EC" id="4.1.1.65" evidence="3"/>
<dbReference type="GO" id="GO:0006646">
    <property type="term" value="P:phosphatidylethanolamine biosynthetic process"/>
    <property type="evidence" value="ECO:0007669"/>
    <property type="project" value="UniProtKB-UniPathway"/>
</dbReference>
<keyword evidence="13" id="KW-0670">Pyruvate</keyword>
<dbReference type="AlphaFoldDB" id="A0A3N4LWP1"/>
<dbReference type="InterPro" id="IPR033661">
    <property type="entry name" value="PSD_type1_euk"/>
</dbReference>
<proteinExistence type="inferred from homology"/>
<feature type="region of interest" description="Disordered" evidence="15">
    <location>
        <begin position="199"/>
        <end position="228"/>
    </location>
</feature>
<comment type="cofactor">
    <cofactor evidence="1">
        <name>pyruvate</name>
        <dbReference type="ChEBI" id="CHEBI:15361"/>
    </cofactor>
</comment>
<dbReference type="HAMAP" id="MF_03208">
    <property type="entry name" value="PS_decarb_PSD_B_type1_euk"/>
    <property type="match status" value="1"/>
</dbReference>
<evidence type="ECO:0000256" key="10">
    <source>
        <dbReference type="ARBA" id="ARBA00023209"/>
    </source>
</evidence>
<keyword evidence="10" id="KW-0594">Phospholipid biosynthesis</keyword>
<evidence type="ECO:0000256" key="14">
    <source>
        <dbReference type="ARBA" id="ARBA00024326"/>
    </source>
</evidence>
<keyword evidence="11" id="KW-0456">Lyase</keyword>
<dbReference type="GO" id="GO:0005739">
    <property type="term" value="C:mitochondrion"/>
    <property type="evidence" value="ECO:0007669"/>
    <property type="project" value="InterPro"/>
</dbReference>
<keyword evidence="17" id="KW-1185">Reference proteome</keyword>
<protein>
    <recommendedName>
        <fullName evidence="3">phosphatidylserine decarboxylase</fullName>
        <ecNumber evidence="3">4.1.1.65</ecNumber>
    </recommendedName>
</protein>